<dbReference type="InterPro" id="IPR002213">
    <property type="entry name" value="UDP_glucos_trans"/>
</dbReference>
<dbReference type="GO" id="GO:0008194">
    <property type="term" value="F:UDP-glycosyltransferase activity"/>
    <property type="evidence" value="ECO:0007669"/>
    <property type="project" value="InterPro"/>
</dbReference>
<dbReference type="SUPFAM" id="SSF53756">
    <property type="entry name" value="UDP-Glycosyltransferase/glycogen phosphorylase"/>
    <property type="match status" value="1"/>
</dbReference>
<keyword evidence="2" id="KW-1133">Transmembrane helix</keyword>
<keyword evidence="1" id="KW-0808">Transferase</keyword>
<feature type="transmembrane region" description="Helical" evidence="2">
    <location>
        <begin position="155"/>
        <end position="182"/>
    </location>
</feature>
<dbReference type="Pfam" id="PF00201">
    <property type="entry name" value="UDPGT"/>
    <property type="match status" value="1"/>
</dbReference>
<dbReference type="Proteomes" id="UP000694724">
    <property type="component" value="Unplaced"/>
</dbReference>
<evidence type="ECO:0000313" key="4">
    <source>
        <dbReference type="Proteomes" id="UP000694724"/>
    </source>
</evidence>
<proteinExistence type="predicted"/>
<evidence type="ECO:0000256" key="1">
    <source>
        <dbReference type="ARBA" id="ARBA00022679"/>
    </source>
</evidence>
<keyword evidence="2" id="KW-0812">Transmembrane</keyword>
<dbReference type="AlphaFoldDB" id="A0A8D1PEQ2"/>
<protein>
    <submittedName>
        <fullName evidence="3">Uncharacterized protein</fullName>
    </submittedName>
</protein>
<evidence type="ECO:0000313" key="3">
    <source>
        <dbReference type="Ensembl" id="ENSSSCP00055003317.1"/>
    </source>
</evidence>
<evidence type="ECO:0000256" key="2">
    <source>
        <dbReference type="SAM" id="Phobius"/>
    </source>
</evidence>
<accession>A0A8D1PEQ2</accession>
<name>A0A8D1PEQ2_PIG</name>
<reference evidence="3" key="1">
    <citation type="submission" date="2025-08" db="UniProtKB">
        <authorList>
            <consortium name="Ensembl"/>
        </authorList>
    </citation>
    <scope>IDENTIFICATION</scope>
</reference>
<sequence>EVHMQCKFYECHMCCDVNKCVRSSMKRDIVWGMRKVCLKKGRERQSQRDRDRHRETQRENTVMEPENLIWVETRKFGVSLQLKQIKVETLVLEMKEVMEESGVYKSAAVADSIIRRTHPLTPAQQLVGWTKYILQMGDAGHLKPHTFQQPWHEQYLLGVLLFLLVVTLGTMWLCGKLLGLVARWLCGARKLKEA</sequence>
<dbReference type="Ensembl" id="ENSSSCT00055004330.1">
    <property type="protein sequence ID" value="ENSSSCP00055003317.1"/>
    <property type="gene ID" value="ENSSSCG00055002286.1"/>
</dbReference>
<organism evidence="3 4">
    <name type="scientific">Sus scrofa</name>
    <name type="common">Pig</name>
    <dbReference type="NCBI Taxonomy" id="9823"/>
    <lineage>
        <taxon>Eukaryota</taxon>
        <taxon>Metazoa</taxon>
        <taxon>Chordata</taxon>
        <taxon>Craniata</taxon>
        <taxon>Vertebrata</taxon>
        <taxon>Euteleostomi</taxon>
        <taxon>Mammalia</taxon>
        <taxon>Eutheria</taxon>
        <taxon>Laurasiatheria</taxon>
        <taxon>Artiodactyla</taxon>
        <taxon>Suina</taxon>
        <taxon>Suidae</taxon>
        <taxon>Sus</taxon>
    </lineage>
</organism>
<keyword evidence="2" id="KW-0472">Membrane</keyword>